<protein>
    <submittedName>
        <fullName evidence="2">Uncharacterized protein</fullName>
    </submittedName>
</protein>
<evidence type="ECO:0000313" key="3">
    <source>
        <dbReference type="Proteomes" id="UP001567538"/>
    </source>
</evidence>
<feature type="region of interest" description="Disordered" evidence="1">
    <location>
        <begin position="29"/>
        <end position="82"/>
    </location>
</feature>
<feature type="compositionally biased region" description="Basic and acidic residues" evidence="1">
    <location>
        <begin position="29"/>
        <end position="38"/>
    </location>
</feature>
<dbReference type="AlphaFoldDB" id="A0ABD1GQM2"/>
<name>A0ABD1GQM2_SALDI</name>
<accession>A0ABD1GQM2</accession>
<sequence>MKEEKAREESLEFIKDRFFLTLGGKSRVREGTEMKEKGSTVVSTRGDTTAEKRAEGDEGGVQRRRRNSRAVEVSEAERAAGQ</sequence>
<dbReference type="Proteomes" id="UP001567538">
    <property type="component" value="Unassembled WGS sequence"/>
</dbReference>
<proteinExistence type="predicted"/>
<keyword evidence="3" id="KW-1185">Reference proteome</keyword>
<dbReference type="EMBL" id="JBEAFC010000008">
    <property type="protein sequence ID" value="KAL1545216.1"/>
    <property type="molecule type" value="Genomic_DNA"/>
</dbReference>
<comment type="caution">
    <text evidence="2">The sequence shown here is derived from an EMBL/GenBank/DDBJ whole genome shotgun (WGS) entry which is preliminary data.</text>
</comment>
<evidence type="ECO:0000256" key="1">
    <source>
        <dbReference type="SAM" id="MobiDB-lite"/>
    </source>
</evidence>
<gene>
    <name evidence="2" type="ORF">AAHA92_21964</name>
</gene>
<evidence type="ECO:0000313" key="2">
    <source>
        <dbReference type="EMBL" id="KAL1545216.1"/>
    </source>
</evidence>
<reference evidence="2 3" key="1">
    <citation type="submission" date="2024-06" db="EMBL/GenBank/DDBJ databases">
        <title>A chromosome level genome sequence of Diviner's sage (Salvia divinorum).</title>
        <authorList>
            <person name="Ford S.A."/>
            <person name="Ro D.-K."/>
            <person name="Ness R.W."/>
            <person name="Phillips M.A."/>
        </authorList>
    </citation>
    <scope>NUCLEOTIDE SEQUENCE [LARGE SCALE GENOMIC DNA]</scope>
    <source>
        <strain evidence="2">SAF-2024a</strain>
        <tissue evidence="2">Leaf</tissue>
    </source>
</reference>
<organism evidence="2 3">
    <name type="scientific">Salvia divinorum</name>
    <name type="common">Maria pastora</name>
    <name type="synonym">Diviner's sage</name>
    <dbReference type="NCBI Taxonomy" id="28513"/>
    <lineage>
        <taxon>Eukaryota</taxon>
        <taxon>Viridiplantae</taxon>
        <taxon>Streptophyta</taxon>
        <taxon>Embryophyta</taxon>
        <taxon>Tracheophyta</taxon>
        <taxon>Spermatophyta</taxon>
        <taxon>Magnoliopsida</taxon>
        <taxon>eudicotyledons</taxon>
        <taxon>Gunneridae</taxon>
        <taxon>Pentapetalae</taxon>
        <taxon>asterids</taxon>
        <taxon>lamiids</taxon>
        <taxon>Lamiales</taxon>
        <taxon>Lamiaceae</taxon>
        <taxon>Nepetoideae</taxon>
        <taxon>Mentheae</taxon>
        <taxon>Salviinae</taxon>
        <taxon>Salvia</taxon>
        <taxon>Salvia subgen. Calosphace</taxon>
    </lineage>
</organism>